<feature type="transmembrane region" description="Helical" evidence="1">
    <location>
        <begin position="385"/>
        <end position="405"/>
    </location>
</feature>
<dbReference type="Pfam" id="PF05137">
    <property type="entry name" value="PilN"/>
    <property type="match status" value="1"/>
</dbReference>
<gene>
    <name evidence="2" type="ORF">A2310_01465</name>
</gene>
<keyword evidence="1" id="KW-1133">Transmembrane helix</keyword>
<dbReference type="Pfam" id="PF11104">
    <property type="entry name" value="PilM_2"/>
    <property type="match status" value="1"/>
</dbReference>
<protein>
    <recommendedName>
        <fullName evidence="4">SHS2 domain-containing protein</fullName>
    </recommendedName>
</protein>
<evidence type="ECO:0000313" key="2">
    <source>
        <dbReference type="EMBL" id="OGC22247.1"/>
    </source>
</evidence>
<dbReference type="SUPFAM" id="SSF53067">
    <property type="entry name" value="Actin-like ATPase domain"/>
    <property type="match status" value="2"/>
</dbReference>
<dbReference type="STRING" id="1802579.A2310_01465"/>
<dbReference type="InterPro" id="IPR050696">
    <property type="entry name" value="FtsA/MreB"/>
</dbReference>
<accession>A0A1F4SPG5</accession>
<dbReference type="NCBIfam" id="TIGR01175">
    <property type="entry name" value="pilM"/>
    <property type="match status" value="1"/>
</dbReference>
<keyword evidence="1" id="KW-0812">Transmembrane</keyword>
<dbReference type="Gene3D" id="3.30.1490.300">
    <property type="match status" value="1"/>
</dbReference>
<sequence length="547" mass="60860">MAEKNILGIDLRVCSVKVVELKKGIKGWELLKWGMEEVPYDLLAKHPNKEIAQGKVLKQILSEKSIAAKEAIVVVGGTDVVSKTVSIPHLSSEELSEAIKWKMKDDISYPTEEALVDFVPVGKIAASGDTDYLVSCAHKDTISSALAVIREAGLQINSIVTLPFALRELCISCLPENGVVSVVYMGRRTTNISFFKNGKLVFNREISIGGEDITRAMTSALTSEGGRIELNYEEAEKIKKEHGVPTDLEAYPKLEKIPVLQLQAVVRPALEKIEDEFLRTIEYFKSQEGEVSIQKMMITGGASKTPHVLEFLAEGLGIPFERFDIMPEIMAESKIADEEQFKTFFPQLSAAMGAAMTFSKKGINLLPLEIKDKNKLLIRKYFKPVPIIAALALILLIVYGVMFYIDSGLKKTVAEVEKQVTELKPKVERLLELERIMREEQGRKGIFKSIELSRIEIQKILEEISYSIPPSVKLKSISFVESSKKIKLSGIAFERGNSSENVLSKLVLDLSKSPSFAIVELVSATKNSEFIYGALDFEIDGVVRKRQ</sequence>
<dbReference type="EMBL" id="MEUB01000030">
    <property type="protein sequence ID" value="OGC22247.1"/>
    <property type="molecule type" value="Genomic_DNA"/>
</dbReference>
<dbReference type="InterPro" id="IPR007813">
    <property type="entry name" value="PilN"/>
</dbReference>
<name>A0A1F4SPG5_UNCSA</name>
<evidence type="ECO:0008006" key="4">
    <source>
        <dbReference type="Google" id="ProtNLM"/>
    </source>
</evidence>
<dbReference type="PANTHER" id="PTHR32432">
    <property type="entry name" value="CELL DIVISION PROTEIN FTSA-RELATED"/>
    <property type="match status" value="1"/>
</dbReference>
<dbReference type="Gene3D" id="3.30.420.40">
    <property type="match status" value="2"/>
</dbReference>
<evidence type="ECO:0000313" key="3">
    <source>
        <dbReference type="Proteomes" id="UP000178417"/>
    </source>
</evidence>
<comment type="caution">
    <text evidence="2">The sequence shown here is derived from an EMBL/GenBank/DDBJ whole genome shotgun (WGS) entry which is preliminary data.</text>
</comment>
<organism evidence="2 3">
    <name type="scientific">candidate division WOR-1 bacterium RIFOXYB2_FULL_37_13</name>
    <dbReference type="NCBI Taxonomy" id="1802579"/>
    <lineage>
        <taxon>Bacteria</taxon>
        <taxon>Bacillati</taxon>
        <taxon>Saganbacteria</taxon>
    </lineage>
</organism>
<dbReference type="Proteomes" id="UP000178417">
    <property type="component" value="Unassembled WGS sequence"/>
</dbReference>
<dbReference type="CDD" id="cd24049">
    <property type="entry name" value="ASKHA_NBD_PilM"/>
    <property type="match status" value="1"/>
</dbReference>
<reference evidence="2 3" key="1">
    <citation type="journal article" date="2016" name="Nat. Commun.">
        <title>Thousands of microbial genomes shed light on interconnected biogeochemical processes in an aquifer system.</title>
        <authorList>
            <person name="Anantharaman K."/>
            <person name="Brown C.T."/>
            <person name="Hug L.A."/>
            <person name="Sharon I."/>
            <person name="Castelle C.J."/>
            <person name="Probst A.J."/>
            <person name="Thomas B.C."/>
            <person name="Singh A."/>
            <person name="Wilkins M.J."/>
            <person name="Karaoz U."/>
            <person name="Brodie E.L."/>
            <person name="Williams K.H."/>
            <person name="Hubbard S.S."/>
            <person name="Banfield J.F."/>
        </authorList>
    </citation>
    <scope>NUCLEOTIDE SEQUENCE [LARGE SCALE GENOMIC DNA]</scope>
</reference>
<keyword evidence="1" id="KW-0472">Membrane</keyword>
<proteinExistence type="predicted"/>
<dbReference type="AlphaFoldDB" id="A0A1F4SPG5"/>
<dbReference type="InterPro" id="IPR043129">
    <property type="entry name" value="ATPase_NBD"/>
</dbReference>
<evidence type="ECO:0000256" key="1">
    <source>
        <dbReference type="SAM" id="Phobius"/>
    </source>
</evidence>
<dbReference type="InterPro" id="IPR005883">
    <property type="entry name" value="PilM"/>
</dbReference>
<dbReference type="PANTHER" id="PTHR32432:SF3">
    <property type="entry name" value="ETHANOLAMINE UTILIZATION PROTEIN EUTJ"/>
    <property type="match status" value="1"/>
</dbReference>